<keyword evidence="2" id="KW-1185">Reference proteome</keyword>
<proteinExistence type="predicted"/>
<sequence>MTDRKETLPLLAMAALGVVFGDIGTSPLYTLSACLSAMSLQPSANNLLGILSLIFWTLVLVVGVKYAWVVMRADNHGEGGIMAVTALASRAVGHSGRVRWWILSIGLLGAALFYGDGVITPAISVLSAMEGMEVASPAWKPLVIPLALGVIIGLFLVQRRGTAAIGHLFGPSMLVWFLLLFGSGLTWIVADPQVLLALNPWFALHFIGMHGLGGLVILGAVVLAVTGAEALYADMGHFGARPIRMAWYFLVLPALTLNYFGQGALLELHPAAIQNPFFKLFPAWATLPMVVVSGIATVIASQAVISGAYSATRQAFLLGYLPRLTIIHTSAAERGQIYLPGLNWLLMVAVIAVILWFKSSDALSFAYGTAVTGTMMFTTVLVFFVARHSWKWPLWKAGLFSGFFILLDGIFFGANLMKFLEGGWFPLAVGLAAFTVMSTWRRGREILARKLYPEAISVEDFLHGISPAAPIRVPGTAVYLTVRERGIPHTLLHNLKHNKVLHERVVILTIKFEEEPRISAEERVAVRDYGQGIYRLTARYGFMEQPDIPELLESGGNLGFPWNPMDTTYFVSRQRVIPTTKAGMALWRERLFAIMLRISANATDFFHLPANQVMELGDVIELSHMVVLTASWRKSSG</sequence>
<evidence type="ECO:0000313" key="2">
    <source>
        <dbReference type="Proteomes" id="UP000271650"/>
    </source>
</evidence>
<dbReference type="EMBL" id="CP127527">
    <property type="protein sequence ID" value="XRI76964.1"/>
    <property type="molecule type" value="Genomic_DNA"/>
</dbReference>
<organism evidence="1 2">
    <name type="scientific">Acidithiobacillus sulfuriphilus</name>
    <dbReference type="NCBI Taxonomy" id="1867749"/>
    <lineage>
        <taxon>Bacteria</taxon>
        <taxon>Pseudomonadati</taxon>
        <taxon>Pseudomonadota</taxon>
        <taxon>Acidithiobacillia</taxon>
        <taxon>Acidithiobacillales</taxon>
        <taxon>Acidithiobacillaceae</taxon>
        <taxon>Acidithiobacillus</taxon>
    </lineage>
</organism>
<evidence type="ECO:0000313" key="1">
    <source>
        <dbReference type="EMBL" id="XRI76964.1"/>
    </source>
</evidence>
<reference evidence="1 2" key="1">
    <citation type="journal article" date="2019" name="Int. J. Syst. Evol. Microbiol.">
        <title>Acidithiobacillus sulfuriphilus sp. nov.: an extremely acidophilic sulfur-oxidizing chemolithotroph isolated from a neutral pH environment.</title>
        <authorList>
            <person name="Falagan C."/>
            <person name="Moya-Beltran A."/>
            <person name="Castro M."/>
            <person name="Quatrini R."/>
            <person name="Johnson D.B."/>
        </authorList>
    </citation>
    <scope>NUCLEOTIDE SEQUENCE [LARGE SCALE GENOMIC DNA]</scope>
    <source>
        <strain evidence="1 2">CJ-2</strain>
    </source>
</reference>
<dbReference type="Proteomes" id="UP000271650">
    <property type="component" value="Chromosome"/>
</dbReference>
<gene>
    <name evidence="1" type="ORF">EC580_013565</name>
</gene>
<accession>A0ACD5HML6</accession>
<name>A0ACD5HML6_9PROT</name>
<protein>
    <submittedName>
        <fullName evidence="1">Potassium transporter Kup</fullName>
    </submittedName>
</protein>